<geneLocation type="plasmid" evidence="1">
    <name>pAVAci145</name>
</geneLocation>
<accession>A0A6B9QH11</accession>
<sequence length="227" mass="25892">MTDVKKRKGAPRKSFSHDEIEALRDAYIEIPDELMMAVDTGFSEVLKALDDGGFHQLETLSSLDCLKPHMHKKLQDFARVVKHRKSWYARLEVIKRKSPKSLSLLERQALRLDGIEGREAYISLQKALKACVDADENRAKEVDLAKRLENRAESLRKQAERGTSPTAERRARTAWLCFLGATFEKATSIVGYEPIAFLEGMAKQAQNAELFSFLEEVKQDKRNRPTN</sequence>
<dbReference type="AlphaFoldDB" id="A0A6B9QH11"/>
<protein>
    <submittedName>
        <fullName evidence="1">Putative TraD family conjugal transfer protein</fullName>
    </submittedName>
</protein>
<keyword evidence="1" id="KW-0614">Plasmid</keyword>
<evidence type="ECO:0000313" key="1">
    <source>
        <dbReference type="EMBL" id="QHE90256.1"/>
    </source>
</evidence>
<dbReference type="EMBL" id="MK944318">
    <property type="protein sequence ID" value="QHE90256.1"/>
    <property type="molecule type" value="Genomic_DNA"/>
</dbReference>
<name>A0A6B9QH11_ACILW</name>
<organism evidence="1">
    <name type="scientific">Acinetobacter lwoffii</name>
    <dbReference type="NCBI Taxonomy" id="28090"/>
    <lineage>
        <taxon>Bacteria</taxon>
        <taxon>Pseudomonadati</taxon>
        <taxon>Pseudomonadota</taxon>
        <taxon>Gammaproteobacteria</taxon>
        <taxon>Moraxellales</taxon>
        <taxon>Moraxellaceae</taxon>
        <taxon>Acinetobacter</taxon>
    </lineage>
</organism>
<proteinExistence type="predicted"/>
<dbReference type="RefSeq" id="WP_138742923.1">
    <property type="nucleotide sequence ID" value="NZ_MK944318.1"/>
</dbReference>
<reference evidence="1" key="1">
    <citation type="submission" date="2019-05" db="EMBL/GenBank/DDBJ databases">
        <title>Aacinetobacter sp. isolated from Transylvanian honey sample is crowded with plasmids and transposable elements.</title>
        <authorList>
            <person name="Veress A."/>
            <person name="Komuves J."/>
            <person name="Wilk T."/>
            <person name="Nagy T."/>
            <person name="Olasz F."/>
            <person name="Kiss J."/>
        </authorList>
    </citation>
    <scope>NUCLEOTIDE SEQUENCE</scope>
    <source>
        <strain evidence="1">M2a</strain>
        <plasmid evidence="1">pAVAci145</plasmid>
    </source>
</reference>